<dbReference type="KEGG" id="psuu:Psuf_068860"/>
<dbReference type="Gene3D" id="3.40.50.300">
    <property type="entry name" value="P-loop containing nucleotide triphosphate hydrolases"/>
    <property type="match status" value="1"/>
</dbReference>
<evidence type="ECO:0000313" key="2">
    <source>
        <dbReference type="EMBL" id="BCB89573.1"/>
    </source>
</evidence>
<dbReference type="InterPro" id="IPR027417">
    <property type="entry name" value="P-loop_NTPase"/>
</dbReference>
<name>A0A6F8YUB8_9ACTN</name>
<dbReference type="RefSeq" id="WP_269476341.1">
    <property type="nucleotide sequence ID" value="NZ_AP022871.1"/>
</dbReference>
<dbReference type="GO" id="GO:0005886">
    <property type="term" value="C:plasma membrane"/>
    <property type="evidence" value="ECO:0007669"/>
    <property type="project" value="TreeGrafter"/>
</dbReference>
<reference evidence="2 3" key="2">
    <citation type="submission" date="2020-03" db="EMBL/GenBank/DDBJ databases">
        <authorList>
            <person name="Ichikawa N."/>
            <person name="Kimura A."/>
            <person name="Kitahashi Y."/>
            <person name="Uohara A."/>
        </authorList>
    </citation>
    <scope>NUCLEOTIDE SEQUENCE [LARGE SCALE GENOMIC DNA]</scope>
    <source>
        <strain evidence="2 3">NBRC 105367</strain>
    </source>
</reference>
<dbReference type="Pfam" id="PF00005">
    <property type="entry name" value="ABC_tran"/>
    <property type="match status" value="1"/>
</dbReference>
<dbReference type="GO" id="GO:0016887">
    <property type="term" value="F:ATP hydrolysis activity"/>
    <property type="evidence" value="ECO:0007669"/>
    <property type="project" value="InterPro"/>
</dbReference>
<dbReference type="PANTHER" id="PTHR24220">
    <property type="entry name" value="IMPORT ATP-BINDING PROTEIN"/>
    <property type="match status" value="1"/>
</dbReference>
<reference evidence="2 3" key="1">
    <citation type="submission" date="2020-03" db="EMBL/GenBank/DDBJ databases">
        <title>Whole genome shotgun sequence of Phytohabitans suffuscus NBRC 105367.</title>
        <authorList>
            <person name="Komaki H."/>
            <person name="Tamura T."/>
        </authorList>
    </citation>
    <scope>NUCLEOTIDE SEQUENCE [LARGE SCALE GENOMIC DNA]</scope>
    <source>
        <strain evidence="2 3">NBRC 105367</strain>
    </source>
</reference>
<evidence type="ECO:0000259" key="1">
    <source>
        <dbReference type="Pfam" id="PF00005"/>
    </source>
</evidence>
<evidence type="ECO:0000313" key="3">
    <source>
        <dbReference type="Proteomes" id="UP000503011"/>
    </source>
</evidence>
<dbReference type="GO" id="GO:0022857">
    <property type="term" value="F:transmembrane transporter activity"/>
    <property type="evidence" value="ECO:0007669"/>
    <property type="project" value="TreeGrafter"/>
</dbReference>
<protein>
    <recommendedName>
        <fullName evidence="1">ABC transporter domain-containing protein</fullName>
    </recommendedName>
</protein>
<dbReference type="EMBL" id="AP022871">
    <property type="protein sequence ID" value="BCB89573.1"/>
    <property type="molecule type" value="Genomic_DNA"/>
</dbReference>
<sequence length="85" mass="8756">MIHINGLRKTYRGRGGDIAAVDGVDLTVRDGEIFGVLGRSGAGKSTLLRCVNMLERPDSGTVTVDGVDLGALSEDKLRGPGSGSA</sequence>
<dbReference type="InterPro" id="IPR003439">
    <property type="entry name" value="ABC_transporter-like_ATP-bd"/>
</dbReference>
<keyword evidence="3" id="KW-1185">Reference proteome</keyword>
<organism evidence="2 3">
    <name type="scientific">Phytohabitans suffuscus</name>
    <dbReference type="NCBI Taxonomy" id="624315"/>
    <lineage>
        <taxon>Bacteria</taxon>
        <taxon>Bacillati</taxon>
        <taxon>Actinomycetota</taxon>
        <taxon>Actinomycetes</taxon>
        <taxon>Micromonosporales</taxon>
        <taxon>Micromonosporaceae</taxon>
    </lineage>
</organism>
<feature type="domain" description="ABC transporter" evidence="1">
    <location>
        <begin position="22"/>
        <end position="74"/>
    </location>
</feature>
<gene>
    <name evidence="2" type="ORF">Psuf_068860</name>
</gene>
<dbReference type="InterPro" id="IPR015854">
    <property type="entry name" value="ABC_transpr_LolD-like"/>
</dbReference>
<dbReference type="Proteomes" id="UP000503011">
    <property type="component" value="Chromosome"/>
</dbReference>
<proteinExistence type="predicted"/>
<dbReference type="AlphaFoldDB" id="A0A6F8YUB8"/>
<dbReference type="GO" id="GO:0005524">
    <property type="term" value="F:ATP binding"/>
    <property type="evidence" value="ECO:0007669"/>
    <property type="project" value="InterPro"/>
</dbReference>
<accession>A0A6F8YUB8</accession>
<dbReference type="SUPFAM" id="SSF52540">
    <property type="entry name" value="P-loop containing nucleoside triphosphate hydrolases"/>
    <property type="match status" value="1"/>
</dbReference>